<reference evidence="2" key="2">
    <citation type="submission" date="2013-07" db="EMBL/GenBank/DDBJ databases">
        <authorList>
            <person name="Morais-Silva F.O."/>
            <person name="Rezende A.M."/>
            <person name="Pimentel C."/>
            <person name="Resende D.M."/>
            <person name="Santos C.I."/>
            <person name="Clemente C."/>
            <person name="de Oliveira L.M."/>
            <person name="da Silva S.M."/>
            <person name="Costa D.A."/>
            <person name="Varela-Raposo A."/>
            <person name="Horacio E.C.A."/>
            <person name="Matos M."/>
            <person name="Flores O."/>
            <person name="Ruiz J.C."/>
            <person name="Rodrigues-Pousada C."/>
        </authorList>
    </citation>
    <scope>NUCLEOTIDE SEQUENCE [LARGE SCALE GENOMIC DNA]</scope>
    <source>
        <strain evidence="2">ATCC 19364 / DSM 1382 / NCIMB 9332 / VKM B-1759</strain>
    </source>
</reference>
<gene>
    <name evidence="1" type="ORF">DGI_2116</name>
</gene>
<dbReference type="PATRIC" id="fig|1121448.10.peg.2072"/>
<dbReference type="Proteomes" id="UP000016587">
    <property type="component" value="Chromosome"/>
</dbReference>
<evidence type="ECO:0000313" key="1">
    <source>
        <dbReference type="EMBL" id="AGW13880.1"/>
    </source>
</evidence>
<reference evidence="1 2" key="1">
    <citation type="journal article" date="2013" name="J. Bacteriol.">
        <title>Roles of HynAB and Ech, the only two hydrogenases found in the model sulfate reducer Desulfovibrio gigas.</title>
        <authorList>
            <person name="Morais-Silva F.O."/>
            <person name="Santos C.I."/>
            <person name="Rodrigues R."/>
            <person name="Pereira I.A."/>
            <person name="Rodrigues-Pousada C."/>
        </authorList>
    </citation>
    <scope>NUCLEOTIDE SEQUENCE [LARGE SCALE GENOMIC DNA]</scope>
    <source>
        <strain evidence="2">ATCC 19364 / DSM 1382 / NCIMB 9332 / VKM B-1759</strain>
    </source>
</reference>
<dbReference type="KEGG" id="dgg:DGI_2116"/>
<organism evidence="1 2">
    <name type="scientific">Megalodesulfovibrio gigas (strain ATCC 19364 / DSM 1382 / NCIMB 9332 / VKM B-1759)</name>
    <name type="common">Desulfovibrio gigas</name>
    <dbReference type="NCBI Taxonomy" id="1121448"/>
    <lineage>
        <taxon>Bacteria</taxon>
        <taxon>Pseudomonadati</taxon>
        <taxon>Thermodesulfobacteriota</taxon>
        <taxon>Desulfovibrionia</taxon>
        <taxon>Desulfovibrionales</taxon>
        <taxon>Desulfovibrionaceae</taxon>
        <taxon>Megalodesulfovibrio</taxon>
    </lineage>
</organism>
<keyword evidence="2" id="KW-1185">Reference proteome</keyword>
<dbReference type="HOGENOM" id="CLU_105386_0_0_7"/>
<evidence type="ECO:0000313" key="2">
    <source>
        <dbReference type="Proteomes" id="UP000016587"/>
    </source>
</evidence>
<dbReference type="RefSeq" id="WP_021760800.1">
    <property type="nucleotide sequence ID" value="NC_022444.1"/>
</dbReference>
<sequence length="181" mass="20167">MVDLYLGQAQDVLLGQDFLTWLWCMSERTGGAFRTAKGESFQCVLEQRVVVQGGQGDTLETATVTGALSELKEARLGLATGKKVTRALIRLAVDEEEWSVTLKAEDFALNSLKTPKIEAGREEGDDPDAIYLEKFYLLERAMEFLDSLYLQFLQARMAADWPETVKIVRQWIASSGANQPA</sequence>
<protein>
    <submittedName>
        <fullName evidence="1">Uncharacterized protein</fullName>
    </submittedName>
</protein>
<proteinExistence type="predicted"/>
<dbReference type="OrthoDB" id="5470789at2"/>
<dbReference type="STRING" id="1121448.DGI_2116"/>
<dbReference type="AlphaFoldDB" id="T2GBB3"/>
<dbReference type="EMBL" id="CP006585">
    <property type="protein sequence ID" value="AGW13880.1"/>
    <property type="molecule type" value="Genomic_DNA"/>
</dbReference>
<accession>T2GBB3</accession>
<dbReference type="eggNOG" id="COG2974">
    <property type="taxonomic scope" value="Bacteria"/>
</dbReference>
<name>T2GBB3_MEGG1</name>